<dbReference type="Proteomes" id="UP000030745">
    <property type="component" value="Unassembled WGS sequence"/>
</dbReference>
<dbReference type="VEuPathDB" id="FungiDB:SPRG_12095"/>
<sequence length="222" mass="24473">MDLDPCPDTSTSTPARDDTQTRAWNQLRPASTTTRAQSCLLETLYMTPALRTRLYQSTSAFNDSSPCRNSSSSLHGSSFESHARPSTRPLWRRALAGRQMTFCSSTTRTSPTTSSWMYSTLLSKAHPTCTLSMTSTKRSLLDTFLGLSLGVASTPTSVEEAITSFLAPERIVGNHQWLCDVCGTTRDAFKRLSLVQLPPLLTLQLKRFAWDHGNQSVPSTST</sequence>
<dbReference type="PROSITE" id="PS50235">
    <property type="entry name" value="USP_3"/>
    <property type="match status" value="1"/>
</dbReference>
<keyword evidence="4" id="KW-1185">Reference proteome</keyword>
<dbReference type="PANTHER" id="PTHR24006:SF702">
    <property type="entry name" value="UBIQUITIN CARBOXYL-TERMINAL HYDROLASE 47"/>
    <property type="match status" value="1"/>
</dbReference>
<feature type="domain" description="USP" evidence="2">
    <location>
        <begin position="25"/>
        <end position="222"/>
    </location>
</feature>
<dbReference type="KEGG" id="spar:SPRG_12095"/>
<name>A0A067C643_SAPPC</name>
<evidence type="ECO:0000313" key="3">
    <source>
        <dbReference type="EMBL" id="KDO22257.1"/>
    </source>
</evidence>
<dbReference type="GO" id="GO:0005634">
    <property type="term" value="C:nucleus"/>
    <property type="evidence" value="ECO:0007669"/>
    <property type="project" value="TreeGrafter"/>
</dbReference>
<dbReference type="SUPFAM" id="SSF54001">
    <property type="entry name" value="Cysteine proteinases"/>
    <property type="match status" value="1"/>
</dbReference>
<dbReference type="GO" id="GO:0016579">
    <property type="term" value="P:protein deubiquitination"/>
    <property type="evidence" value="ECO:0007669"/>
    <property type="project" value="TreeGrafter"/>
</dbReference>
<evidence type="ECO:0000256" key="1">
    <source>
        <dbReference type="SAM" id="MobiDB-lite"/>
    </source>
</evidence>
<dbReference type="EMBL" id="KK583271">
    <property type="protein sequence ID" value="KDO22257.1"/>
    <property type="molecule type" value="Genomic_DNA"/>
</dbReference>
<dbReference type="GO" id="GO:0005829">
    <property type="term" value="C:cytosol"/>
    <property type="evidence" value="ECO:0007669"/>
    <property type="project" value="TreeGrafter"/>
</dbReference>
<evidence type="ECO:0000313" key="4">
    <source>
        <dbReference type="Proteomes" id="UP000030745"/>
    </source>
</evidence>
<proteinExistence type="predicted"/>
<dbReference type="GeneID" id="24134090"/>
<gene>
    <name evidence="3" type="ORF">SPRG_12095</name>
</gene>
<dbReference type="InterPro" id="IPR028889">
    <property type="entry name" value="USP"/>
</dbReference>
<dbReference type="PANTHER" id="PTHR24006">
    <property type="entry name" value="UBIQUITIN CARBOXYL-TERMINAL HYDROLASE"/>
    <property type="match status" value="1"/>
</dbReference>
<accession>A0A067C643</accession>
<reference evidence="3 4" key="1">
    <citation type="journal article" date="2013" name="PLoS Genet.">
        <title>Distinctive expansion of potential virulence genes in the genome of the oomycete fish pathogen Saprolegnia parasitica.</title>
        <authorList>
            <person name="Jiang R.H."/>
            <person name="de Bruijn I."/>
            <person name="Haas B.J."/>
            <person name="Belmonte R."/>
            <person name="Lobach L."/>
            <person name="Christie J."/>
            <person name="van den Ackerveken G."/>
            <person name="Bottin A."/>
            <person name="Bulone V."/>
            <person name="Diaz-Moreno S.M."/>
            <person name="Dumas B."/>
            <person name="Fan L."/>
            <person name="Gaulin E."/>
            <person name="Govers F."/>
            <person name="Grenville-Briggs L.J."/>
            <person name="Horner N.R."/>
            <person name="Levin J.Z."/>
            <person name="Mammella M."/>
            <person name="Meijer H.J."/>
            <person name="Morris P."/>
            <person name="Nusbaum C."/>
            <person name="Oome S."/>
            <person name="Phillips A.J."/>
            <person name="van Rooyen D."/>
            <person name="Rzeszutek E."/>
            <person name="Saraiva M."/>
            <person name="Secombes C.J."/>
            <person name="Seidl M.F."/>
            <person name="Snel B."/>
            <person name="Stassen J.H."/>
            <person name="Sykes S."/>
            <person name="Tripathy S."/>
            <person name="van den Berg H."/>
            <person name="Vega-Arreguin J.C."/>
            <person name="Wawra S."/>
            <person name="Young S.K."/>
            <person name="Zeng Q."/>
            <person name="Dieguez-Uribeondo J."/>
            <person name="Russ C."/>
            <person name="Tyler B.M."/>
            <person name="van West P."/>
        </authorList>
    </citation>
    <scope>NUCLEOTIDE SEQUENCE [LARGE SCALE GENOMIC DNA]</scope>
    <source>
        <strain evidence="3 4">CBS 223.65</strain>
    </source>
</reference>
<dbReference type="AlphaFoldDB" id="A0A067C643"/>
<dbReference type="GO" id="GO:0004843">
    <property type="term" value="F:cysteine-type deubiquitinase activity"/>
    <property type="evidence" value="ECO:0007669"/>
    <property type="project" value="TreeGrafter"/>
</dbReference>
<dbReference type="RefSeq" id="XP_012206993.1">
    <property type="nucleotide sequence ID" value="XM_012351603.1"/>
</dbReference>
<evidence type="ECO:0000259" key="2">
    <source>
        <dbReference type="PROSITE" id="PS50235"/>
    </source>
</evidence>
<protein>
    <recommendedName>
        <fullName evidence="2">USP domain-containing protein</fullName>
    </recommendedName>
</protein>
<feature type="region of interest" description="Disordered" evidence="1">
    <location>
        <begin position="1"/>
        <end position="30"/>
    </location>
</feature>
<feature type="compositionally biased region" description="Polar residues" evidence="1">
    <location>
        <begin position="21"/>
        <end position="30"/>
    </location>
</feature>
<organism evidence="3 4">
    <name type="scientific">Saprolegnia parasitica (strain CBS 223.65)</name>
    <dbReference type="NCBI Taxonomy" id="695850"/>
    <lineage>
        <taxon>Eukaryota</taxon>
        <taxon>Sar</taxon>
        <taxon>Stramenopiles</taxon>
        <taxon>Oomycota</taxon>
        <taxon>Saprolegniomycetes</taxon>
        <taxon>Saprolegniales</taxon>
        <taxon>Saprolegniaceae</taxon>
        <taxon>Saprolegnia</taxon>
    </lineage>
</organism>
<dbReference type="InterPro" id="IPR038765">
    <property type="entry name" value="Papain-like_cys_pep_sf"/>
</dbReference>
<dbReference type="Gene3D" id="3.90.70.10">
    <property type="entry name" value="Cysteine proteinases"/>
    <property type="match status" value="1"/>
</dbReference>
<dbReference type="InterPro" id="IPR050164">
    <property type="entry name" value="Peptidase_C19"/>
</dbReference>
<dbReference type="STRING" id="695850.A0A067C643"/>